<feature type="transmembrane region" description="Helical" evidence="7">
    <location>
        <begin position="12"/>
        <end position="33"/>
    </location>
</feature>
<dbReference type="HAMAP" id="MF_01207">
    <property type="entry name" value="MsrQ"/>
    <property type="match status" value="1"/>
</dbReference>
<keyword evidence="7" id="KW-1003">Cell membrane</keyword>
<feature type="domain" description="Ferric oxidoreductase" evidence="8">
    <location>
        <begin position="50"/>
        <end position="162"/>
    </location>
</feature>
<dbReference type="GO" id="GO:0046872">
    <property type="term" value="F:metal ion binding"/>
    <property type="evidence" value="ECO:0007669"/>
    <property type="project" value="UniProtKB-KW"/>
</dbReference>
<keyword evidence="7" id="KW-0479">Metal-binding</keyword>
<comment type="subcellular location">
    <subcellularLocation>
        <location evidence="7">Cell membrane</location>
        <topology evidence="7">Multi-pass membrane protein</topology>
    </subcellularLocation>
    <subcellularLocation>
        <location evidence="1">Membrane</location>
        <topology evidence="1">Multi-pass membrane protein</topology>
    </subcellularLocation>
</comment>
<evidence type="ECO:0000256" key="4">
    <source>
        <dbReference type="ARBA" id="ARBA00022989"/>
    </source>
</evidence>
<dbReference type="GO" id="GO:0016679">
    <property type="term" value="F:oxidoreductase activity, acting on diphenols and related substances as donors"/>
    <property type="evidence" value="ECO:0007669"/>
    <property type="project" value="TreeGrafter"/>
</dbReference>
<keyword evidence="4 7" id="KW-1133">Transmembrane helix</keyword>
<keyword evidence="7" id="KW-0285">Flavoprotein</keyword>
<dbReference type="PANTHER" id="PTHR36964">
    <property type="entry name" value="PROTEIN-METHIONINE-SULFOXIDE REDUCTASE HEME-BINDING SUBUNIT MSRQ"/>
    <property type="match status" value="1"/>
</dbReference>
<feature type="transmembrane region" description="Helical" evidence="7">
    <location>
        <begin position="53"/>
        <end position="71"/>
    </location>
</feature>
<dbReference type="EMBL" id="JAGWCR010000006">
    <property type="protein sequence ID" value="MBS3649568.1"/>
    <property type="molecule type" value="Genomic_DNA"/>
</dbReference>
<dbReference type="PANTHER" id="PTHR36964:SF1">
    <property type="entry name" value="PROTEIN-METHIONINE-SULFOXIDE REDUCTASE HEME-BINDING SUBUNIT MSRQ"/>
    <property type="match status" value="1"/>
</dbReference>
<dbReference type="AlphaFoldDB" id="A0A942E1Q3"/>
<protein>
    <recommendedName>
        <fullName evidence="7">Protein-methionine-sulfoxide reductase heme-binding subunit MsrQ</fullName>
    </recommendedName>
    <alternativeName>
        <fullName evidence="7">Flavocytochrome MsrQ</fullName>
    </alternativeName>
</protein>
<comment type="caution">
    <text evidence="9">The sequence shown here is derived from an EMBL/GenBank/DDBJ whole genome shotgun (WGS) entry which is preliminary data.</text>
</comment>
<evidence type="ECO:0000256" key="1">
    <source>
        <dbReference type="ARBA" id="ARBA00004141"/>
    </source>
</evidence>
<keyword evidence="7" id="KW-0249">Electron transport</keyword>
<comment type="function">
    <text evidence="7">Part of the MsrPQ system that repairs oxidized periplasmic proteins containing methionine sulfoxide residues (Met-O), using respiratory chain electrons. Thus protects these proteins from oxidative-stress damage caused by reactive species of oxygen and chlorine generated by the host defense mechanisms. MsrPQ is essential for the maintenance of envelope integrity under bleach stress, rescuing a wide series of structurally unrelated periplasmic proteins from methionine oxidation. MsrQ provides electrons for reduction to the reductase catalytic subunit MsrP, using the quinone pool of the respiratory chain.</text>
</comment>
<evidence type="ECO:0000256" key="3">
    <source>
        <dbReference type="ARBA" id="ARBA00022692"/>
    </source>
</evidence>
<evidence type="ECO:0000313" key="9">
    <source>
        <dbReference type="EMBL" id="MBS3649568.1"/>
    </source>
</evidence>
<dbReference type="InterPro" id="IPR013130">
    <property type="entry name" value="Fe3_Rdtase_TM_dom"/>
</dbReference>
<keyword evidence="7" id="KW-0288">FMN</keyword>
<name>A0A942E1Q3_9HYPH</name>
<feature type="transmembrane region" description="Helical" evidence="7">
    <location>
        <begin position="250"/>
        <end position="270"/>
    </location>
</feature>
<evidence type="ECO:0000256" key="5">
    <source>
        <dbReference type="ARBA" id="ARBA00023004"/>
    </source>
</evidence>
<feature type="transmembrane region" description="Helical" evidence="7">
    <location>
        <begin position="174"/>
        <end position="193"/>
    </location>
</feature>
<keyword evidence="10" id="KW-1185">Reference proteome</keyword>
<dbReference type="GO" id="GO:0010181">
    <property type="term" value="F:FMN binding"/>
    <property type="evidence" value="ECO:0007669"/>
    <property type="project" value="UniProtKB-UniRule"/>
</dbReference>
<comment type="subunit">
    <text evidence="7">Heterodimer of a catalytic subunit (MsrP) and a heme-binding subunit (MsrQ).</text>
</comment>
<keyword evidence="7" id="KW-0349">Heme</keyword>
<evidence type="ECO:0000313" key="10">
    <source>
        <dbReference type="Proteomes" id="UP000680348"/>
    </source>
</evidence>
<accession>A0A942E1Q3</accession>
<reference evidence="9" key="1">
    <citation type="submission" date="2021-04" db="EMBL/GenBank/DDBJ databases">
        <title>Pseudaminobacter soli sp. nov., isolated from paddy soil contaminated by heavy metals.</title>
        <authorList>
            <person name="Zhang K."/>
        </authorList>
    </citation>
    <scope>NUCLEOTIDE SEQUENCE</scope>
    <source>
        <strain evidence="9">19-2017</strain>
    </source>
</reference>
<dbReference type="GO" id="GO:0005886">
    <property type="term" value="C:plasma membrane"/>
    <property type="evidence" value="ECO:0007669"/>
    <property type="project" value="UniProtKB-SubCell"/>
</dbReference>
<evidence type="ECO:0000256" key="6">
    <source>
        <dbReference type="ARBA" id="ARBA00023136"/>
    </source>
</evidence>
<evidence type="ECO:0000256" key="2">
    <source>
        <dbReference type="ARBA" id="ARBA00022448"/>
    </source>
</evidence>
<comment type="caution">
    <text evidence="7">Lacks conserved residue(s) required for the propagation of feature annotation.</text>
</comment>
<comment type="cofactor">
    <cofactor evidence="7">
        <name>heme b</name>
        <dbReference type="ChEBI" id="CHEBI:60344"/>
    </cofactor>
    <text evidence="7">Binds 1 heme b (iron(II)-protoporphyrin IX) group per subunit.</text>
</comment>
<keyword evidence="2 7" id="KW-0813">Transport</keyword>
<evidence type="ECO:0000259" key="8">
    <source>
        <dbReference type="Pfam" id="PF01794"/>
    </source>
</evidence>
<comment type="similarity">
    <text evidence="7">Belongs to the MsrQ family.</text>
</comment>
<keyword evidence="3 7" id="KW-0812">Transmembrane</keyword>
<dbReference type="GO" id="GO:0020037">
    <property type="term" value="F:heme binding"/>
    <property type="evidence" value="ECO:0007669"/>
    <property type="project" value="UniProtKB-UniRule"/>
</dbReference>
<dbReference type="InterPro" id="IPR022837">
    <property type="entry name" value="MsrQ-like"/>
</dbReference>
<dbReference type="Proteomes" id="UP000680348">
    <property type="component" value="Unassembled WGS sequence"/>
</dbReference>
<feature type="transmembrane region" description="Helical" evidence="7">
    <location>
        <begin position="120"/>
        <end position="139"/>
    </location>
</feature>
<feature type="transmembrane region" description="Helical" evidence="7">
    <location>
        <begin position="151"/>
        <end position="168"/>
    </location>
</feature>
<evidence type="ECO:0000256" key="7">
    <source>
        <dbReference type="HAMAP-Rule" id="MF_01207"/>
    </source>
</evidence>
<dbReference type="GO" id="GO:0030091">
    <property type="term" value="P:protein repair"/>
    <property type="evidence" value="ECO:0007669"/>
    <property type="project" value="UniProtKB-UniRule"/>
</dbReference>
<organism evidence="9 10">
    <name type="scientific">Pseudaminobacter soli</name>
    <name type="common">ex Zhang et al. 2022</name>
    <dbReference type="NCBI Taxonomy" id="2831468"/>
    <lineage>
        <taxon>Bacteria</taxon>
        <taxon>Pseudomonadati</taxon>
        <taxon>Pseudomonadota</taxon>
        <taxon>Alphaproteobacteria</taxon>
        <taxon>Hyphomicrobiales</taxon>
        <taxon>Phyllobacteriaceae</taxon>
        <taxon>Pseudaminobacter</taxon>
    </lineage>
</organism>
<dbReference type="Pfam" id="PF01794">
    <property type="entry name" value="Ferric_reduct"/>
    <property type="match status" value="1"/>
</dbReference>
<keyword evidence="6 7" id="KW-0472">Membrane</keyword>
<comment type="cofactor">
    <cofactor evidence="7">
        <name>FMN</name>
        <dbReference type="ChEBI" id="CHEBI:58210"/>
    </cofactor>
    <text evidence="7">Binds 1 FMN per subunit.</text>
</comment>
<sequence length="288" mass="31891">MTPWTDRSGKFSPLKAAVLSGLMITGLWIAWSWSHGQLGPRPVTEAIHETGTWAIRFLMISLAITPLRRIADFPKLIIVRRMIGLAALFYALAHLSLYIVDQNLDLQRVATEIARRVYLTIGFMALLALCVLGATSTDAAIRRLGRNWNRLHRIVYAIGVLAGLHFFMQTKADVFEATLTGGLFLLLMTYRILHGRRFSLSSPFVLLGCAIAAAVLTAGIEFAWYGLATGIPPLRVLAANLHFNYMIRPAWWVLLVGATVALIPILRTYVGTTRSPKRVPRAVSTPAE</sequence>
<dbReference type="RefSeq" id="WP_210320157.1">
    <property type="nucleotide sequence ID" value="NZ_JABVCF010000006.1"/>
</dbReference>
<feature type="transmembrane region" description="Helical" evidence="7">
    <location>
        <begin position="205"/>
        <end position="227"/>
    </location>
</feature>
<proteinExistence type="inferred from homology"/>
<feature type="transmembrane region" description="Helical" evidence="7">
    <location>
        <begin position="83"/>
        <end position="100"/>
    </location>
</feature>
<keyword evidence="5 7" id="KW-0408">Iron</keyword>
<dbReference type="GO" id="GO:0009055">
    <property type="term" value="F:electron transfer activity"/>
    <property type="evidence" value="ECO:0007669"/>
    <property type="project" value="UniProtKB-UniRule"/>
</dbReference>
<gene>
    <name evidence="7" type="primary">msrQ</name>
    <name evidence="9" type="ORF">KEU06_13210</name>
</gene>